<evidence type="ECO:0000313" key="1">
    <source>
        <dbReference type="EMBL" id="QLH61997.1"/>
    </source>
</evidence>
<dbReference type="Proteomes" id="UP000042738">
    <property type="component" value="Chromosome"/>
</dbReference>
<dbReference type="EMBL" id="CP050855">
    <property type="protein sequence ID" value="QLH61997.1"/>
    <property type="molecule type" value="Genomic_DNA"/>
</dbReference>
<proteinExistence type="predicted"/>
<name>A0A068YZI4_9GAMM</name>
<dbReference type="InterPro" id="IPR010982">
    <property type="entry name" value="Lambda_DNA-bd_dom_sf"/>
</dbReference>
<dbReference type="RefSeq" id="WP_040264698.1">
    <property type="nucleotide sequence ID" value="NZ_CP050855.1"/>
</dbReference>
<dbReference type="Gene3D" id="1.10.260.40">
    <property type="entry name" value="lambda repressor-like DNA-binding domains"/>
    <property type="match status" value="1"/>
</dbReference>
<dbReference type="STRING" id="138074.SYMBAF_180091"/>
<dbReference type="GO" id="GO:0003677">
    <property type="term" value="F:DNA binding"/>
    <property type="evidence" value="ECO:0007669"/>
    <property type="project" value="InterPro"/>
</dbReference>
<reference evidence="1 2" key="1">
    <citation type="journal article" date="2014" name="Genome Announc.">
        <title>Whole-Genome Sequence of Serratia symbiotica Strain CWBI-2.3T, a Free-Living Symbiont of the Black Bean Aphid Aphis fabae.</title>
        <authorList>
            <person name="Foray V."/>
            <person name="Grigorescu A.S."/>
            <person name="Sabri A."/>
            <person name="Haubruge E."/>
            <person name="Lognay G."/>
            <person name="Francis F."/>
            <person name="Fauconnier M.L."/>
            <person name="Hance T."/>
            <person name="Thonart P."/>
        </authorList>
    </citation>
    <scope>NUCLEOTIDE SEQUENCE [LARGE SCALE GENOMIC DNA]</scope>
    <source>
        <strain evidence="1">CWBI-2.3</strain>
    </source>
</reference>
<accession>A0A068YZI4</accession>
<evidence type="ECO:0000313" key="2">
    <source>
        <dbReference type="Proteomes" id="UP000042738"/>
    </source>
</evidence>
<gene>
    <name evidence="1" type="ORF">SYMBAF_02265</name>
</gene>
<dbReference type="AlphaFoldDB" id="A0A068YZI4"/>
<sequence length="185" mass="20587">MGYRKANEFAFDETRKESFRSRLKKLIGVRSVRGAAKDWGLSFSTLNNYLTRGTEPSFVAMIAVASKEKVSLDWIAFGTSNVKSESIECSVLNESQVIDPLAMAWNMIFSSLNRHDIEALISLIHREGARGILSTTEAPGNLDQLLLGLPKEEKERLLALHEAKKGALEERQENDLTHPVSKQAG</sequence>
<protein>
    <submittedName>
        <fullName evidence="1">Uncharacterized protein</fullName>
    </submittedName>
</protein>
<dbReference type="GeneID" id="93735349"/>
<organism evidence="1 2">
    <name type="scientific">Serratia symbiotica</name>
    <dbReference type="NCBI Taxonomy" id="138074"/>
    <lineage>
        <taxon>Bacteria</taxon>
        <taxon>Pseudomonadati</taxon>
        <taxon>Pseudomonadota</taxon>
        <taxon>Gammaproteobacteria</taxon>
        <taxon>Enterobacterales</taxon>
        <taxon>Yersiniaceae</taxon>
        <taxon>Serratia</taxon>
    </lineage>
</organism>
<dbReference type="SUPFAM" id="SSF47413">
    <property type="entry name" value="lambda repressor-like DNA-binding domains"/>
    <property type="match status" value="1"/>
</dbReference>